<evidence type="ECO:0000313" key="2">
    <source>
        <dbReference type="EMBL" id="NVD39977.1"/>
    </source>
</evidence>
<organism evidence="2 3">
    <name type="scientific">Ensifer oleiphilus</name>
    <dbReference type="NCBI Taxonomy" id="2742698"/>
    <lineage>
        <taxon>Bacteria</taxon>
        <taxon>Pseudomonadati</taxon>
        <taxon>Pseudomonadota</taxon>
        <taxon>Alphaproteobacteria</taxon>
        <taxon>Hyphomicrobiales</taxon>
        <taxon>Rhizobiaceae</taxon>
        <taxon>Sinorhizobium/Ensifer group</taxon>
        <taxon>Ensifer</taxon>
    </lineage>
</organism>
<keyword evidence="3" id="KW-1185">Reference proteome</keyword>
<dbReference type="EMBL" id="JABWDU010000003">
    <property type="protein sequence ID" value="NVD39977.1"/>
    <property type="molecule type" value="Genomic_DNA"/>
</dbReference>
<comment type="caution">
    <text evidence="2">The sequence shown here is derived from an EMBL/GenBank/DDBJ whole genome shotgun (WGS) entry which is preliminary data.</text>
</comment>
<dbReference type="Proteomes" id="UP000520198">
    <property type="component" value="Unassembled WGS sequence"/>
</dbReference>
<accession>A0A7Y6UNA6</accession>
<feature type="compositionally biased region" description="Basic and acidic residues" evidence="1">
    <location>
        <begin position="10"/>
        <end position="20"/>
    </location>
</feature>
<proteinExistence type="predicted"/>
<dbReference type="RefSeq" id="WP_176353521.1">
    <property type="nucleotide sequence ID" value="NZ_JABWDU010000003.1"/>
</dbReference>
<gene>
    <name evidence="2" type="ORF">HT585_14015</name>
</gene>
<evidence type="ECO:0000313" key="3">
    <source>
        <dbReference type="Proteomes" id="UP000520198"/>
    </source>
</evidence>
<feature type="region of interest" description="Disordered" evidence="1">
    <location>
        <begin position="1"/>
        <end position="38"/>
    </location>
</feature>
<protein>
    <submittedName>
        <fullName evidence="2">Uncharacterized protein</fullName>
    </submittedName>
</protein>
<dbReference type="AlphaFoldDB" id="A0A7Y6UNA6"/>
<sequence>MSEMDDEQEPWIKRPQDDRRRRSALGASTAKRRAENPPFTCWTDDAETIDLFIDGRHRAQVLPSSALARLYDPDGNDAGSFTLLWSECPYAAVEHRLGIERVAEVRDESIDGGGIVSPLLREAAERGARAFRESHSAVGEAAHYLERAAAVADLLGMEPSAERQIWRRLINRALDALTGHNVSMALELTESALVGIDRDAILDWQVAWVDCERGAEALRRILLAQATR</sequence>
<reference evidence="2 3" key="1">
    <citation type="submission" date="2020-06" db="EMBL/GenBank/DDBJ databases">
        <authorList>
            <person name="Grouzdev D.S."/>
        </authorList>
    </citation>
    <scope>NUCLEOTIDE SEQUENCE [LARGE SCALE GENOMIC DNA]</scope>
    <source>
        <strain evidence="2 3">HO-A22</strain>
    </source>
</reference>
<evidence type="ECO:0000256" key="1">
    <source>
        <dbReference type="SAM" id="MobiDB-lite"/>
    </source>
</evidence>
<name>A0A7Y6UNA6_9HYPH</name>